<keyword evidence="1" id="KW-1133">Transmembrane helix</keyword>
<accession>A0A109DG76</accession>
<dbReference type="RefSeq" id="WP_005720945.1">
    <property type="nucleotide sequence ID" value="NZ_JAKWZH010000117.1"/>
</dbReference>
<gene>
    <name evidence="2" type="ORF">AEL95_00715</name>
</gene>
<evidence type="ECO:0000313" key="3">
    <source>
        <dbReference type="Proteomes" id="UP000067598"/>
    </source>
</evidence>
<dbReference type="AlphaFoldDB" id="A0A109DG76"/>
<protein>
    <submittedName>
        <fullName evidence="2">Uncharacterized protein</fullName>
    </submittedName>
</protein>
<dbReference type="EMBL" id="LJGP01000005">
    <property type="protein sequence ID" value="KWU04823.1"/>
    <property type="molecule type" value="Genomic_DNA"/>
</dbReference>
<keyword evidence="1" id="KW-0472">Membrane</keyword>
<feature type="transmembrane region" description="Helical" evidence="1">
    <location>
        <begin position="41"/>
        <end position="61"/>
    </location>
</feature>
<keyword evidence="1" id="KW-0812">Transmembrane</keyword>
<evidence type="ECO:0000313" key="2">
    <source>
        <dbReference type="EMBL" id="KWU04823.1"/>
    </source>
</evidence>
<comment type="caution">
    <text evidence="2">The sequence shown here is derived from an EMBL/GenBank/DDBJ whole genome shotgun (WGS) entry which is preliminary data.</text>
</comment>
<sequence>MLQPIIILFLTLPFGYSQQLFLASLYNLVKFTSPAFSNMVIFTMLLHLFGNFSVAMLHLIFGTVS</sequence>
<proteinExistence type="predicted"/>
<name>A0A109DG76_9LACO</name>
<reference evidence="2 3" key="1">
    <citation type="journal article" date="2016" name="Microbiology (Mosc.)">
        <title>Comparison of Lactobacillus crispatus isolates from Lactobacillus-dominated vaginal microbiomes with isolates from microbiomes containing bacterial vaginosis-associated bacteria.</title>
        <authorList>
            <person name="Abdelmaksoud A.A."/>
            <person name="Koparde V.N."/>
            <person name="Sheth N.U."/>
            <person name="Serrano M.G."/>
            <person name="Glascock A.L."/>
            <person name="Fettweis J.M."/>
            <person name="Strauss Iii J.F."/>
            <person name="Buck G.A."/>
            <person name="Jefferson K.K."/>
        </authorList>
    </citation>
    <scope>NUCLEOTIDE SEQUENCE [LARGE SCALE GENOMIC DNA]</scope>
    <source>
        <strain evidence="2 3">VMC3</strain>
    </source>
</reference>
<organism evidence="2 3">
    <name type="scientific">Lactobacillus crispatus</name>
    <dbReference type="NCBI Taxonomy" id="47770"/>
    <lineage>
        <taxon>Bacteria</taxon>
        <taxon>Bacillati</taxon>
        <taxon>Bacillota</taxon>
        <taxon>Bacilli</taxon>
        <taxon>Lactobacillales</taxon>
        <taxon>Lactobacillaceae</taxon>
        <taxon>Lactobacillus</taxon>
    </lineage>
</organism>
<dbReference type="Proteomes" id="UP000067598">
    <property type="component" value="Unassembled WGS sequence"/>
</dbReference>
<dbReference type="PATRIC" id="fig|47770.28.peg.1475"/>
<evidence type="ECO:0000256" key="1">
    <source>
        <dbReference type="SAM" id="Phobius"/>
    </source>
</evidence>